<dbReference type="RefSeq" id="WP_124972944.1">
    <property type="nucleotide sequence ID" value="NZ_RQVS01000011.1"/>
</dbReference>
<dbReference type="CDD" id="cd08966">
    <property type="entry name" value="EcFpg-like_N"/>
    <property type="match status" value="1"/>
</dbReference>
<name>A0A3P3VTN9_9MICO</name>
<comment type="function">
    <text evidence="15">Involved in base excision repair of DNA damaged by oxidation or by mutagenic agents. Acts as DNA glycosylase that recognizes and removes damaged bases. Has a preference for oxidized purines, such as 7,8-dihydro-8-oxoguanine (8-oxoG). Has AP (apurinic/apyrimidinic) lyase activity and introduces nicks in the DNA strand. Cleaves the DNA backbone by beta-delta elimination to generate a single-strand break at the site of the removed base with both 3'- and 5'-phosphates.</text>
</comment>
<dbReference type="InterPro" id="IPR010663">
    <property type="entry name" value="Znf_FPG/IleRS"/>
</dbReference>
<accession>A0A3P3VTN9</accession>
<dbReference type="Pfam" id="PF01149">
    <property type="entry name" value="Fapy_DNA_glyco"/>
    <property type="match status" value="1"/>
</dbReference>
<dbReference type="Gene3D" id="1.10.8.50">
    <property type="match status" value="1"/>
</dbReference>
<dbReference type="SUPFAM" id="SSF46946">
    <property type="entry name" value="S13-like H2TH domain"/>
    <property type="match status" value="1"/>
</dbReference>
<feature type="active site" description="Proton donor" evidence="15">
    <location>
        <position position="3"/>
    </location>
</feature>
<dbReference type="PROSITE" id="PS51068">
    <property type="entry name" value="FPG_CAT"/>
    <property type="match status" value="1"/>
</dbReference>
<dbReference type="GO" id="GO:0003690">
    <property type="term" value="F:double-stranded DNA binding"/>
    <property type="evidence" value="ECO:0007669"/>
    <property type="project" value="UniProtKB-ARBA"/>
</dbReference>
<dbReference type="NCBIfam" id="TIGR00577">
    <property type="entry name" value="fpg"/>
    <property type="match status" value="1"/>
</dbReference>
<evidence type="ECO:0000256" key="4">
    <source>
        <dbReference type="ARBA" id="ARBA00022723"/>
    </source>
</evidence>
<dbReference type="GO" id="GO:0034039">
    <property type="term" value="F:8-oxo-7,8-dihydroguanine DNA N-glycosylase activity"/>
    <property type="evidence" value="ECO:0007669"/>
    <property type="project" value="TreeGrafter"/>
</dbReference>
<comment type="similarity">
    <text evidence="2 15">Belongs to the FPG family.</text>
</comment>
<feature type="domain" description="Formamidopyrimidine-DNA glycosylase catalytic" evidence="17">
    <location>
        <begin position="2"/>
        <end position="158"/>
    </location>
</feature>
<evidence type="ECO:0000256" key="3">
    <source>
        <dbReference type="ARBA" id="ARBA00011245"/>
    </source>
</evidence>
<comment type="caution">
    <text evidence="15">Lacks conserved residue(s) required for the propagation of feature annotation.</text>
</comment>
<keyword evidence="12 15" id="KW-0511">Multifunctional enzyme</keyword>
<dbReference type="InterPro" id="IPR000214">
    <property type="entry name" value="Znf_DNA_glyclase/AP_lyase"/>
</dbReference>
<evidence type="ECO:0000256" key="6">
    <source>
        <dbReference type="ARBA" id="ARBA00022771"/>
    </source>
</evidence>
<evidence type="ECO:0000256" key="1">
    <source>
        <dbReference type="ARBA" id="ARBA00001668"/>
    </source>
</evidence>
<dbReference type="GO" id="GO:0006284">
    <property type="term" value="P:base-excision repair"/>
    <property type="evidence" value="ECO:0007669"/>
    <property type="project" value="InterPro"/>
</dbReference>
<dbReference type="SMART" id="SM00898">
    <property type="entry name" value="Fapy_DNA_glyco"/>
    <property type="match status" value="1"/>
</dbReference>
<keyword evidence="5 15" id="KW-0227">DNA damage</keyword>
<evidence type="ECO:0000313" key="19">
    <source>
        <dbReference type="Proteomes" id="UP000274391"/>
    </source>
</evidence>
<protein>
    <recommendedName>
        <fullName evidence="15">Formamidopyrimidine-DNA glycosylase</fullName>
        <shortName evidence="15">Fapy-DNA glycosylase</shortName>
        <ecNumber evidence="15">3.2.2.23</ecNumber>
    </recommendedName>
    <alternativeName>
        <fullName evidence="15">DNA-(apurinic or apyrimidinic site) lyase MutM</fullName>
        <shortName evidence="15">AP lyase MutM</shortName>
        <ecNumber evidence="15">4.2.99.18</ecNumber>
    </alternativeName>
</protein>
<dbReference type="Proteomes" id="UP000274391">
    <property type="component" value="Unassembled WGS sequence"/>
</dbReference>
<dbReference type="AlphaFoldDB" id="A0A3P3VTN9"/>
<comment type="caution">
    <text evidence="18">The sequence shown here is derived from an EMBL/GenBank/DDBJ whole genome shotgun (WGS) entry which is preliminary data.</text>
</comment>
<dbReference type="EC" id="4.2.99.18" evidence="15"/>
<keyword evidence="8 15" id="KW-0862">Zinc</keyword>
<dbReference type="InterPro" id="IPR035937">
    <property type="entry name" value="FPG_N"/>
</dbReference>
<dbReference type="SMART" id="SM01232">
    <property type="entry name" value="H2TH"/>
    <property type="match status" value="1"/>
</dbReference>
<evidence type="ECO:0000256" key="10">
    <source>
        <dbReference type="ARBA" id="ARBA00023204"/>
    </source>
</evidence>
<dbReference type="EMBL" id="RQVS01000011">
    <property type="protein sequence ID" value="RRJ86171.1"/>
    <property type="molecule type" value="Genomic_DNA"/>
</dbReference>
<dbReference type="SUPFAM" id="SSF81624">
    <property type="entry name" value="N-terminal domain of MutM-like DNA repair proteins"/>
    <property type="match status" value="1"/>
</dbReference>
<gene>
    <name evidence="15" type="primary">mutM</name>
    <name evidence="15" type="synonym">fpg</name>
    <name evidence="18" type="ORF">EG850_09680</name>
</gene>
<feature type="binding site" evidence="15">
    <location>
        <position position="155"/>
    </location>
    <ligand>
        <name>DNA</name>
        <dbReference type="ChEBI" id="CHEBI:16991"/>
    </ligand>
</feature>
<keyword evidence="4 15" id="KW-0479">Metal-binding</keyword>
<dbReference type="InterPro" id="IPR010979">
    <property type="entry name" value="Ribosomal_uS13-like_H2TH"/>
</dbReference>
<keyword evidence="7 15" id="KW-0378">Hydrolase</keyword>
<comment type="catalytic activity">
    <reaction evidence="14 15">
        <text>2'-deoxyribonucleotide-(2'-deoxyribose 5'-phosphate)-2'-deoxyribonucleotide-DNA = a 3'-end 2'-deoxyribonucleotide-(2,3-dehydro-2,3-deoxyribose 5'-phosphate)-DNA + a 5'-end 5'-phospho-2'-deoxyribonucleoside-DNA + H(+)</text>
        <dbReference type="Rhea" id="RHEA:66592"/>
        <dbReference type="Rhea" id="RHEA-COMP:13180"/>
        <dbReference type="Rhea" id="RHEA-COMP:16897"/>
        <dbReference type="Rhea" id="RHEA-COMP:17067"/>
        <dbReference type="ChEBI" id="CHEBI:15378"/>
        <dbReference type="ChEBI" id="CHEBI:136412"/>
        <dbReference type="ChEBI" id="CHEBI:157695"/>
        <dbReference type="ChEBI" id="CHEBI:167181"/>
        <dbReference type="EC" id="4.2.99.18"/>
    </reaction>
</comment>
<dbReference type="Pfam" id="PF06831">
    <property type="entry name" value="H2TH"/>
    <property type="match status" value="1"/>
</dbReference>
<dbReference type="PANTHER" id="PTHR22993:SF9">
    <property type="entry name" value="FORMAMIDOPYRIMIDINE-DNA GLYCOSYLASE"/>
    <property type="match status" value="1"/>
</dbReference>
<keyword evidence="11 15" id="KW-0456">Lyase</keyword>
<feature type="active site" description="Proton donor; for beta-elimination activity" evidence="15">
    <location>
        <position position="61"/>
    </location>
</feature>
<dbReference type="HAMAP" id="MF_00103">
    <property type="entry name" value="Fapy_DNA_glycosyl"/>
    <property type="match status" value="1"/>
</dbReference>
<keyword evidence="6 15" id="KW-0863">Zinc-finger</keyword>
<organism evidence="18 19">
    <name type="scientific">Gulosibacter macacae</name>
    <dbReference type="NCBI Taxonomy" id="2488791"/>
    <lineage>
        <taxon>Bacteria</taxon>
        <taxon>Bacillati</taxon>
        <taxon>Actinomycetota</taxon>
        <taxon>Actinomycetes</taxon>
        <taxon>Micrococcales</taxon>
        <taxon>Microbacteriaceae</taxon>
        <taxon>Gulosibacter</taxon>
    </lineage>
</organism>
<keyword evidence="10 15" id="KW-0234">DNA repair</keyword>
<dbReference type="GO" id="GO:0003684">
    <property type="term" value="F:damaged DNA binding"/>
    <property type="evidence" value="ECO:0007669"/>
    <property type="project" value="InterPro"/>
</dbReference>
<keyword evidence="9 15" id="KW-0238">DNA-binding</keyword>
<dbReference type="InterPro" id="IPR015886">
    <property type="entry name" value="H2TH_FPG"/>
</dbReference>
<keyword evidence="19" id="KW-1185">Reference proteome</keyword>
<dbReference type="OrthoDB" id="9800855at2"/>
<dbReference type="GO" id="GO:0006979">
    <property type="term" value="P:response to oxidative stress"/>
    <property type="evidence" value="ECO:0007669"/>
    <property type="project" value="UniProtKB-ARBA"/>
</dbReference>
<evidence type="ECO:0000256" key="5">
    <source>
        <dbReference type="ARBA" id="ARBA00022763"/>
    </source>
</evidence>
<comment type="subunit">
    <text evidence="3 15">Monomer.</text>
</comment>
<comment type="cofactor">
    <cofactor evidence="15">
        <name>Zn(2+)</name>
        <dbReference type="ChEBI" id="CHEBI:29105"/>
    </cofactor>
    <text evidence="15">Binds 1 zinc ion per subunit.</text>
</comment>
<dbReference type="Gene3D" id="3.20.190.10">
    <property type="entry name" value="MutM-like, N-terminal"/>
    <property type="match status" value="1"/>
</dbReference>
<dbReference type="InterPro" id="IPR020629">
    <property type="entry name" value="FPG_Glyclase"/>
</dbReference>
<evidence type="ECO:0000256" key="13">
    <source>
        <dbReference type="ARBA" id="ARBA00023295"/>
    </source>
</evidence>
<proteinExistence type="inferred from homology"/>
<dbReference type="FunFam" id="1.10.8.50:FF:000003">
    <property type="entry name" value="Formamidopyrimidine-DNA glycosylase"/>
    <property type="match status" value="1"/>
</dbReference>
<evidence type="ECO:0000259" key="16">
    <source>
        <dbReference type="PROSITE" id="PS51066"/>
    </source>
</evidence>
<feature type="domain" description="FPG-type" evidence="16">
    <location>
        <begin position="290"/>
        <end position="324"/>
    </location>
</feature>
<dbReference type="SUPFAM" id="SSF57716">
    <property type="entry name" value="Glucocorticoid receptor-like (DNA-binding domain)"/>
    <property type="match status" value="1"/>
</dbReference>
<feature type="active site" description="Schiff-base intermediate with DNA" evidence="15">
    <location>
        <position position="2"/>
    </location>
</feature>
<evidence type="ECO:0000259" key="17">
    <source>
        <dbReference type="PROSITE" id="PS51068"/>
    </source>
</evidence>
<evidence type="ECO:0000256" key="8">
    <source>
        <dbReference type="ARBA" id="ARBA00022833"/>
    </source>
</evidence>
<evidence type="ECO:0000256" key="11">
    <source>
        <dbReference type="ARBA" id="ARBA00023239"/>
    </source>
</evidence>
<feature type="active site" description="Proton donor; for delta-elimination activity" evidence="15">
    <location>
        <position position="314"/>
    </location>
</feature>
<dbReference type="EC" id="3.2.2.23" evidence="15"/>
<dbReference type="InterPro" id="IPR015887">
    <property type="entry name" value="DNA_glyclase_Znf_dom_DNA_BS"/>
</dbReference>
<evidence type="ECO:0000256" key="14">
    <source>
        <dbReference type="ARBA" id="ARBA00044632"/>
    </source>
</evidence>
<dbReference type="PANTHER" id="PTHR22993">
    <property type="entry name" value="FORMAMIDOPYRIMIDINE-DNA GLYCOSYLASE"/>
    <property type="match status" value="1"/>
</dbReference>
<dbReference type="PROSITE" id="PS51066">
    <property type="entry name" value="ZF_FPG_2"/>
    <property type="match status" value="1"/>
</dbReference>
<dbReference type="InterPro" id="IPR012319">
    <property type="entry name" value="FPG_cat"/>
</dbReference>
<evidence type="ECO:0000256" key="9">
    <source>
        <dbReference type="ARBA" id="ARBA00023125"/>
    </source>
</evidence>
<sequence>MPELPEVEVVRRGLGPAVTGARIVAVDVVDERALKRHAGTALDFVDRLEGRMLAEPSRRGKFLWLPLSNAEALAPPCAEVLEARPSSASGRQVARPSITSGHELDRPTEALIGHLGMSGQLLIQPVGRSDERQLCIRLRLEGPGGEHELRFVDQRRFGSLAVDALIAPTDAPDERIPTQVLHIARDPLDSRFDDAAFRERLRTTMRGIKAVILDQQIIAGVGNIYADEALWRARLHGSQPAATISTRKARELLAHIREVFEQALREGGTSFDDLYVNVNGESGYFERSLKAYGREGEPCERCGTRMRRERFMNRSSYFCPKCQRLRERAR</sequence>
<keyword evidence="13 15" id="KW-0326">Glycosidase</keyword>
<evidence type="ECO:0000256" key="12">
    <source>
        <dbReference type="ARBA" id="ARBA00023268"/>
    </source>
</evidence>
<reference evidence="18 19" key="1">
    <citation type="submission" date="2018-11" db="EMBL/GenBank/DDBJ databases">
        <title>YIM 102482-1 draft genome.</title>
        <authorList>
            <person name="Li G."/>
            <person name="Jiang Y."/>
        </authorList>
    </citation>
    <scope>NUCLEOTIDE SEQUENCE [LARGE SCALE GENOMIC DNA]</scope>
    <source>
        <strain evidence="18 19">YIM 102482-1</strain>
    </source>
</reference>
<dbReference type="PROSITE" id="PS01242">
    <property type="entry name" value="ZF_FPG_1"/>
    <property type="match status" value="1"/>
</dbReference>
<evidence type="ECO:0000256" key="15">
    <source>
        <dbReference type="HAMAP-Rule" id="MF_00103"/>
    </source>
</evidence>
<dbReference type="Pfam" id="PF06827">
    <property type="entry name" value="zf-FPG_IleRS"/>
    <property type="match status" value="1"/>
</dbReference>
<evidence type="ECO:0000313" key="18">
    <source>
        <dbReference type="EMBL" id="RRJ86171.1"/>
    </source>
</evidence>
<evidence type="ECO:0000256" key="7">
    <source>
        <dbReference type="ARBA" id="ARBA00022801"/>
    </source>
</evidence>
<dbReference type="GO" id="GO:0008270">
    <property type="term" value="F:zinc ion binding"/>
    <property type="evidence" value="ECO:0007669"/>
    <property type="project" value="UniProtKB-UniRule"/>
</dbReference>
<comment type="catalytic activity">
    <reaction evidence="1 15">
        <text>Hydrolysis of DNA containing ring-opened 7-methylguanine residues, releasing 2,6-diamino-4-hydroxy-5-(N-methyl)formamidopyrimidine.</text>
        <dbReference type="EC" id="3.2.2.23"/>
    </reaction>
</comment>
<dbReference type="GO" id="GO:0140078">
    <property type="term" value="F:class I DNA-(apurinic or apyrimidinic site) endonuclease activity"/>
    <property type="evidence" value="ECO:0007669"/>
    <property type="project" value="UniProtKB-EC"/>
</dbReference>
<dbReference type="NCBIfam" id="NF002211">
    <property type="entry name" value="PRK01103.1"/>
    <property type="match status" value="1"/>
</dbReference>
<evidence type="ECO:0000256" key="2">
    <source>
        <dbReference type="ARBA" id="ARBA00009409"/>
    </source>
</evidence>